<evidence type="ECO:0000313" key="3">
    <source>
        <dbReference type="Proteomes" id="UP000483820"/>
    </source>
</evidence>
<feature type="compositionally biased region" description="Basic and acidic residues" evidence="1">
    <location>
        <begin position="671"/>
        <end position="682"/>
    </location>
</feature>
<feature type="region of interest" description="Disordered" evidence="1">
    <location>
        <begin position="473"/>
        <end position="620"/>
    </location>
</feature>
<feature type="compositionally biased region" description="Polar residues" evidence="1">
    <location>
        <begin position="125"/>
        <end position="134"/>
    </location>
</feature>
<feature type="region of interest" description="Disordered" evidence="1">
    <location>
        <begin position="653"/>
        <end position="682"/>
    </location>
</feature>
<feature type="compositionally biased region" description="Polar residues" evidence="1">
    <location>
        <begin position="399"/>
        <end position="417"/>
    </location>
</feature>
<feature type="region of interest" description="Disordered" evidence="1">
    <location>
        <begin position="335"/>
        <end position="421"/>
    </location>
</feature>
<evidence type="ECO:0000313" key="2">
    <source>
        <dbReference type="EMBL" id="KAF1748775.1"/>
    </source>
</evidence>
<feature type="compositionally biased region" description="Basic and acidic residues" evidence="1">
    <location>
        <begin position="158"/>
        <end position="179"/>
    </location>
</feature>
<gene>
    <name evidence="2" type="ORF">GCK72_025242</name>
</gene>
<feature type="compositionally biased region" description="Acidic residues" evidence="1">
    <location>
        <begin position="98"/>
        <end position="110"/>
    </location>
</feature>
<feature type="compositionally biased region" description="Basic and acidic residues" evidence="1">
    <location>
        <begin position="566"/>
        <end position="620"/>
    </location>
</feature>
<dbReference type="AlphaFoldDB" id="A0A6A5G278"/>
<name>A0A6A5G278_CAERE</name>
<feature type="region of interest" description="Disordered" evidence="1">
    <location>
        <begin position="1"/>
        <end position="278"/>
    </location>
</feature>
<dbReference type="EMBL" id="WUAV01000006">
    <property type="protein sequence ID" value="KAF1748775.1"/>
    <property type="molecule type" value="Genomic_DNA"/>
</dbReference>
<feature type="compositionally biased region" description="Low complexity" evidence="1">
    <location>
        <begin position="70"/>
        <end position="92"/>
    </location>
</feature>
<sequence>MSSTHRATCVKRPTRQDSSDSDETSMTSTAKKALPTKTPTDSSSSIRSTRRTTGVKRPVYHESSSDDESPVAVAPPAKRAPPTKTSTSSSPPMSDWEREMEEAPSFDEDEETRRLEEYANEGKVNHQSDLSVATTAKERGSSMATPKRKHKKQNPESTRAKKEKESGVLKETEKTDKNSAKTPAKAPVRTPADIKRRLSLYRSMYGKQHEGETDEDYLRRVEELPDDEMSERSKATPKRHNVRPVFDDSPPRQKKPTTSDQGSSSSSSVSKGQGEKWSVSEALAQLGYSTTSSKTVVQAIDHVGGSKKLEALKAPTQLAQTQILHRHTAIDKPIPNAAQATNGHNGGPKNVEKLVMPQMDETPILPRQAQPSIRPAHMSRKEVFERRSKSSEEEEAIQRNPTVSLGAPSTSNQTPLRSRTEVQLPPTNLLSEADYDSLEQFLGALRNAEFGEDPMERAKALLTPHARALAGYSAQPAAKKSAAPVGEEAVEASKPRRSSRMVTPRYNLNKDDFGEGDSDEDYVDEDAEEEKKRKKAEEKHLAKLKKDAIQLLKNEERRERRRVKKEIREQAKRDQRQVEKAMKKKRREDLKAQDQARIDQEKEAERTRKKNIKDAEDKKRKEAAAIRKLQSFFSKRNTTAGENIKAIQRLAKRQARQARADKKQAVPSFNSKERASRSFSADGRRKDLEDVTAVTATPPKWLYWTMLRDAKKIMRSNYGKVAKFAMDTSNLVEEHYLSFLPDPFAKAAALRFDWAKETNWGSAPDADYCLNLSPEELYTGYGTAFTPLDQSNKASSYSGLKVTKSDHILKFAQFLKMFPLRKMELKVVKEINLTKRIPSLEYFVEKFIFLFKVWKISNKDTPYPRVYHYFLHVVSNIMDIKIGRLEYNDSIPEDEETRFNLVRDLLFWLPLHIGDLTDKIHSPRECFVGLARQLLAVLVDEWIVECAEVHEEELQVLFRLQLAALRLECYDVFNEETPVDPAPFFRPAASQNGFIAGWIDQQRPKMSVIEAMRLPKESMKRKLRRRHQSFSEFKDIVETVEPIQVRRAPRFFDPDPTSYFNSVRGQEF</sequence>
<feature type="compositionally biased region" description="Acidic residues" evidence="1">
    <location>
        <begin position="514"/>
        <end position="528"/>
    </location>
</feature>
<reference evidence="2 3" key="1">
    <citation type="submission" date="2019-12" db="EMBL/GenBank/DDBJ databases">
        <title>Chromosome-level assembly of the Caenorhabditis remanei genome.</title>
        <authorList>
            <person name="Teterina A.A."/>
            <person name="Willis J.H."/>
            <person name="Phillips P.C."/>
        </authorList>
    </citation>
    <scope>NUCLEOTIDE SEQUENCE [LARGE SCALE GENOMIC DNA]</scope>
    <source>
        <strain evidence="2 3">PX506</strain>
        <tissue evidence="2">Whole organism</tissue>
    </source>
</reference>
<proteinExistence type="predicted"/>
<feature type="compositionally biased region" description="Basic and acidic residues" evidence="1">
    <location>
        <begin position="529"/>
        <end position="558"/>
    </location>
</feature>
<dbReference type="GeneID" id="9826601"/>
<evidence type="ECO:0000256" key="1">
    <source>
        <dbReference type="SAM" id="MobiDB-lite"/>
    </source>
</evidence>
<dbReference type="RefSeq" id="XP_053579818.1">
    <property type="nucleotide sequence ID" value="XM_053736252.1"/>
</dbReference>
<feature type="compositionally biased region" description="Basic and acidic residues" evidence="1">
    <location>
        <begin position="207"/>
        <end position="223"/>
    </location>
</feature>
<feature type="compositionally biased region" description="Low complexity" evidence="1">
    <location>
        <begin position="473"/>
        <end position="484"/>
    </location>
</feature>
<protein>
    <submittedName>
        <fullName evidence="2">Uncharacterized protein</fullName>
    </submittedName>
</protein>
<dbReference type="KEGG" id="crq:GCK72_025242"/>
<feature type="compositionally biased region" description="Low complexity" evidence="1">
    <location>
        <begin position="24"/>
        <end position="47"/>
    </location>
</feature>
<dbReference type="Proteomes" id="UP000483820">
    <property type="component" value="Chromosome X"/>
</dbReference>
<dbReference type="CTD" id="9826601"/>
<organism evidence="2 3">
    <name type="scientific">Caenorhabditis remanei</name>
    <name type="common">Caenorhabditis vulgaris</name>
    <dbReference type="NCBI Taxonomy" id="31234"/>
    <lineage>
        <taxon>Eukaryota</taxon>
        <taxon>Metazoa</taxon>
        <taxon>Ecdysozoa</taxon>
        <taxon>Nematoda</taxon>
        <taxon>Chromadorea</taxon>
        <taxon>Rhabditida</taxon>
        <taxon>Rhabditina</taxon>
        <taxon>Rhabditomorpha</taxon>
        <taxon>Rhabditoidea</taxon>
        <taxon>Rhabditidae</taxon>
        <taxon>Peloderinae</taxon>
        <taxon>Caenorhabditis</taxon>
    </lineage>
</organism>
<feature type="compositionally biased region" description="Basic and acidic residues" evidence="1">
    <location>
        <begin position="379"/>
        <end position="391"/>
    </location>
</feature>
<comment type="caution">
    <text evidence="2">The sequence shown here is derived from an EMBL/GenBank/DDBJ whole genome shotgun (WGS) entry which is preliminary data.</text>
</comment>
<accession>A0A6A5G278</accession>